<gene>
    <name evidence="3" type="ORF">OZSIB_0568</name>
</gene>
<keyword evidence="1" id="KW-0175">Coiled coil</keyword>
<feature type="domain" description="CT398-like coiled coil hairpin" evidence="2">
    <location>
        <begin position="10"/>
        <end position="184"/>
    </location>
</feature>
<accession>A0A367Z9T9</accession>
<evidence type="ECO:0000259" key="2">
    <source>
        <dbReference type="Pfam" id="PF24481"/>
    </source>
</evidence>
<organism evidence="3 4">
    <name type="scientific">Candidatus Ozemobacter sibiricus</name>
    <dbReference type="NCBI Taxonomy" id="2268124"/>
    <lineage>
        <taxon>Bacteria</taxon>
        <taxon>Candidatus Ozemobacteria</taxon>
        <taxon>Candidatus Ozemobacterales</taxon>
        <taxon>Candidatus Ozemobacteraceae</taxon>
        <taxon>Candidatus Ozemobacter</taxon>
    </lineage>
</organism>
<name>A0A367Z9T9_9BACT</name>
<dbReference type="EMBL" id="QOQW01000044">
    <property type="protein sequence ID" value="RCK74597.1"/>
    <property type="molecule type" value="Genomic_DNA"/>
</dbReference>
<evidence type="ECO:0000256" key="1">
    <source>
        <dbReference type="SAM" id="Coils"/>
    </source>
</evidence>
<evidence type="ECO:0000313" key="3">
    <source>
        <dbReference type="EMBL" id="RCK74597.1"/>
    </source>
</evidence>
<feature type="coiled-coil region" evidence="1">
    <location>
        <begin position="90"/>
        <end position="156"/>
    </location>
</feature>
<sequence length="240" mass="27344">MIECTELLVLQEFDLEIDRLDEKIRQIREKASRMEADIQKEQELLDKKSALLKKIQLRKKGFETELGVASEKLKTLELKLRNVGVTPSAYVALEKEIATVKEQISDLETKVLEDMEKLETLEKDLTKGHKVLAGLRQHLEEVKKRQAGEIKALEEARDLAWTKRQQAGLKIPGDRLQVYEELRHLKKGRVIWDAETPGCPACGMSLPGGFLTPLIGRPVADHCPYCRALIRWTGLLDAIR</sequence>
<reference evidence="3 4" key="1">
    <citation type="submission" date="2018-05" db="EMBL/GenBank/DDBJ databases">
        <title>A metagenomic window into the 2 km-deep terrestrial subsurface aquifer revealed taxonomically and functionally diverse microbial community comprising novel uncultured bacterial lineages.</title>
        <authorList>
            <person name="Kadnikov V.V."/>
            <person name="Mardanov A.V."/>
            <person name="Beletsky A.V."/>
            <person name="Banks D."/>
            <person name="Pimenov N.V."/>
            <person name="Frank Y.A."/>
            <person name="Karnachuk O.V."/>
            <person name="Ravin N.V."/>
        </authorList>
    </citation>
    <scope>NUCLEOTIDE SEQUENCE [LARGE SCALE GENOMIC DNA]</scope>
    <source>
        <strain evidence="3">BY5</strain>
    </source>
</reference>
<protein>
    <recommendedName>
        <fullName evidence="2">CT398-like coiled coil hairpin domain-containing protein</fullName>
    </recommendedName>
</protein>
<dbReference type="InterPro" id="IPR056003">
    <property type="entry name" value="CT398_CC_hairpin"/>
</dbReference>
<proteinExistence type="predicted"/>
<dbReference type="Pfam" id="PF24481">
    <property type="entry name" value="CT398_CC"/>
    <property type="match status" value="1"/>
</dbReference>
<dbReference type="AlphaFoldDB" id="A0A367Z9T9"/>
<dbReference type="Gene3D" id="1.10.287.1490">
    <property type="match status" value="1"/>
</dbReference>
<feature type="coiled-coil region" evidence="1">
    <location>
        <begin position="10"/>
        <end position="58"/>
    </location>
</feature>
<dbReference type="Proteomes" id="UP000252355">
    <property type="component" value="Unassembled WGS sequence"/>
</dbReference>
<comment type="caution">
    <text evidence="3">The sequence shown here is derived from an EMBL/GenBank/DDBJ whole genome shotgun (WGS) entry which is preliminary data.</text>
</comment>
<evidence type="ECO:0000313" key="4">
    <source>
        <dbReference type="Proteomes" id="UP000252355"/>
    </source>
</evidence>